<evidence type="ECO:0000313" key="2">
    <source>
        <dbReference type="Proteomes" id="UP001454036"/>
    </source>
</evidence>
<name>A0AAV3QC87_LITER</name>
<gene>
    <name evidence="1" type="ORF">LIER_39119</name>
</gene>
<proteinExistence type="predicted"/>
<comment type="caution">
    <text evidence="1">The sequence shown here is derived from an EMBL/GenBank/DDBJ whole genome shotgun (WGS) entry which is preliminary data.</text>
</comment>
<organism evidence="1 2">
    <name type="scientific">Lithospermum erythrorhizon</name>
    <name type="common">Purple gromwell</name>
    <name type="synonym">Lithospermum officinale var. erythrorhizon</name>
    <dbReference type="NCBI Taxonomy" id="34254"/>
    <lineage>
        <taxon>Eukaryota</taxon>
        <taxon>Viridiplantae</taxon>
        <taxon>Streptophyta</taxon>
        <taxon>Embryophyta</taxon>
        <taxon>Tracheophyta</taxon>
        <taxon>Spermatophyta</taxon>
        <taxon>Magnoliopsida</taxon>
        <taxon>eudicotyledons</taxon>
        <taxon>Gunneridae</taxon>
        <taxon>Pentapetalae</taxon>
        <taxon>asterids</taxon>
        <taxon>lamiids</taxon>
        <taxon>Boraginales</taxon>
        <taxon>Boraginaceae</taxon>
        <taxon>Boraginoideae</taxon>
        <taxon>Lithospermeae</taxon>
        <taxon>Lithospermum</taxon>
    </lineage>
</organism>
<reference evidence="1 2" key="1">
    <citation type="submission" date="2024-01" db="EMBL/GenBank/DDBJ databases">
        <title>The complete chloroplast genome sequence of Lithospermum erythrorhizon: insights into the phylogenetic relationship among Boraginaceae species and the maternal lineages of purple gromwells.</title>
        <authorList>
            <person name="Okada T."/>
            <person name="Watanabe K."/>
        </authorList>
    </citation>
    <scope>NUCLEOTIDE SEQUENCE [LARGE SCALE GENOMIC DNA]</scope>
</reference>
<keyword evidence="2" id="KW-1185">Reference proteome</keyword>
<dbReference type="EMBL" id="BAABME010020591">
    <property type="protein sequence ID" value="GAA0160861.1"/>
    <property type="molecule type" value="Genomic_DNA"/>
</dbReference>
<dbReference type="Proteomes" id="UP001454036">
    <property type="component" value="Unassembled WGS sequence"/>
</dbReference>
<accession>A0AAV3QC87</accession>
<dbReference type="AlphaFoldDB" id="A0AAV3QC87"/>
<protein>
    <submittedName>
        <fullName evidence="1">Uncharacterized protein</fullName>
    </submittedName>
</protein>
<evidence type="ECO:0000313" key="1">
    <source>
        <dbReference type="EMBL" id="GAA0160861.1"/>
    </source>
</evidence>
<sequence length="91" mass="10288">MIKLDGNTTLQANVAYNSTLMHHHGDKHNAHGKRRIPLPHRNVNTAREEYHFTGQIPDLVPLIVNSSEPIFVARFSIVFVLLPLVRLPACK</sequence>